<evidence type="ECO:0000313" key="7">
    <source>
        <dbReference type="EMBL" id="KAJ1168179.1"/>
    </source>
</evidence>
<evidence type="ECO:0000259" key="6">
    <source>
        <dbReference type="PROSITE" id="PS51720"/>
    </source>
</evidence>
<sequence>MIVGGRVERRYVTERRCSAQVTGKDKCMMVMTEDGAGSAQKGVKEARRIVLVGKTGAGKSGTGNSILGGEEFKSIASLRAQTKKCSKSTRLRQGRGITVVDTPGFMDPKIPVLDTVREVSECVVRSAPGPHAILVVIQAGRFTKEEEDTIAIIQDVFGARAAKYTLVLFTRREDLGDQTVEEFVAEADGKLKELLAACGGRYCFFNNRARGEAQERQVHELLEIVDKMVEENGGTFYTTEAFEMVGRFLKKEEEKRRSKYQQEKEEKISALQKTLNKELKLANTESEKGLLRAEHAAEVQRIEAFYDKKSEGAREEAESLVLGLIRRAAALGASLGAAFGAGIGSVGGATGIAVGAAVGGVVGGGVGAAVRVLLGGRRIHTSVARFFNHILPKE</sequence>
<keyword evidence="5" id="KW-0812">Transmembrane</keyword>
<name>A0AAV7SVQ3_PLEWA</name>
<feature type="transmembrane region" description="Helical" evidence="5">
    <location>
        <begin position="352"/>
        <end position="374"/>
    </location>
</feature>
<dbReference type="InterPro" id="IPR045058">
    <property type="entry name" value="GIMA/IAN/Toc"/>
</dbReference>
<proteinExistence type="inferred from homology"/>
<accession>A0AAV7SVQ3</accession>
<dbReference type="PANTHER" id="PTHR10903">
    <property type="entry name" value="GTPASE, IMAP FAMILY MEMBER-RELATED"/>
    <property type="match status" value="1"/>
</dbReference>
<dbReference type="AlphaFoldDB" id="A0AAV7SVQ3"/>
<evidence type="ECO:0000256" key="1">
    <source>
        <dbReference type="ARBA" id="ARBA00008535"/>
    </source>
</evidence>
<dbReference type="EMBL" id="JANPWB010000007">
    <property type="protein sequence ID" value="KAJ1168179.1"/>
    <property type="molecule type" value="Genomic_DNA"/>
</dbReference>
<keyword evidence="5" id="KW-1133">Transmembrane helix</keyword>
<keyword evidence="4" id="KW-0175">Coiled coil</keyword>
<dbReference type="FunFam" id="3.40.50.300:FF:000366">
    <property type="entry name" value="GTPase, IMAP family member 2"/>
    <property type="match status" value="1"/>
</dbReference>
<feature type="coiled-coil region" evidence="4">
    <location>
        <begin position="250"/>
        <end position="281"/>
    </location>
</feature>
<evidence type="ECO:0000256" key="2">
    <source>
        <dbReference type="ARBA" id="ARBA00022741"/>
    </source>
</evidence>
<gene>
    <name evidence="7" type="ORF">NDU88_000128</name>
</gene>
<feature type="domain" description="AIG1-type G" evidence="6">
    <location>
        <begin position="44"/>
        <end position="246"/>
    </location>
</feature>
<protein>
    <recommendedName>
        <fullName evidence="6">AIG1-type G domain-containing protein</fullName>
    </recommendedName>
</protein>
<keyword evidence="5" id="KW-0472">Membrane</keyword>
<evidence type="ECO:0000313" key="8">
    <source>
        <dbReference type="Proteomes" id="UP001066276"/>
    </source>
</evidence>
<comment type="similarity">
    <text evidence="1">Belongs to the TRAFAC class TrmE-Era-EngA-EngB-Septin-like GTPase superfamily. AIG1/Toc34/Toc159-like paraseptin GTPase family. IAN subfamily.</text>
</comment>
<keyword evidence="2" id="KW-0547">Nucleotide-binding</keyword>
<keyword evidence="3" id="KW-0342">GTP-binding</keyword>
<evidence type="ECO:0000256" key="4">
    <source>
        <dbReference type="SAM" id="Coils"/>
    </source>
</evidence>
<reference evidence="7" key="1">
    <citation type="journal article" date="2022" name="bioRxiv">
        <title>Sequencing and chromosome-scale assembly of the giantPleurodeles waltlgenome.</title>
        <authorList>
            <person name="Brown T."/>
            <person name="Elewa A."/>
            <person name="Iarovenko S."/>
            <person name="Subramanian E."/>
            <person name="Araus A.J."/>
            <person name="Petzold A."/>
            <person name="Susuki M."/>
            <person name="Suzuki K.-i.T."/>
            <person name="Hayashi T."/>
            <person name="Toyoda A."/>
            <person name="Oliveira C."/>
            <person name="Osipova E."/>
            <person name="Leigh N.D."/>
            <person name="Simon A."/>
            <person name="Yun M.H."/>
        </authorList>
    </citation>
    <scope>NUCLEOTIDE SEQUENCE</scope>
    <source>
        <strain evidence="7">20211129_DDA</strain>
        <tissue evidence="7">Liver</tissue>
    </source>
</reference>
<comment type="caution">
    <text evidence="7">The sequence shown here is derived from an EMBL/GenBank/DDBJ whole genome shotgun (WGS) entry which is preliminary data.</text>
</comment>
<dbReference type="PANTHER" id="PTHR10903:SF170">
    <property type="entry name" value="GTPASE IMAP FAMILY MEMBER 7"/>
    <property type="match status" value="1"/>
</dbReference>
<evidence type="ECO:0000256" key="3">
    <source>
        <dbReference type="ARBA" id="ARBA00023134"/>
    </source>
</evidence>
<dbReference type="Proteomes" id="UP001066276">
    <property type="component" value="Chromosome 4_1"/>
</dbReference>
<dbReference type="CDD" id="cd01852">
    <property type="entry name" value="AIG1"/>
    <property type="match status" value="1"/>
</dbReference>
<dbReference type="GO" id="GO:0005525">
    <property type="term" value="F:GTP binding"/>
    <property type="evidence" value="ECO:0007669"/>
    <property type="project" value="UniProtKB-KW"/>
</dbReference>
<organism evidence="7 8">
    <name type="scientific">Pleurodeles waltl</name>
    <name type="common">Iberian ribbed newt</name>
    <dbReference type="NCBI Taxonomy" id="8319"/>
    <lineage>
        <taxon>Eukaryota</taxon>
        <taxon>Metazoa</taxon>
        <taxon>Chordata</taxon>
        <taxon>Craniata</taxon>
        <taxon>Vertebrata</taxon>
        <taxon>Euteleostomi</taxon>
        <taxon>Amphibia</taxon>
        <taxon>Batrachia</taxon>
        <taxon>Caudata</taxon>
        <taxon>Salamandroidea</taxon>
        <taxon>Salamandridae</taxon>
        <taxon>Pleurodelinae</taxon>
        <taxon>Pleurodeles</taxon>
    </lineage>
</organism>
<keyword evidence="8" id="KW-1185">Reference proteome</keyword>
<dbReference type="Pfam" id="PF04548">
    <property type="entry name" value="AIG1"/>
    <property type="match status" value="1"/>
</dbReference>
<dbReference type="PROSITE" id="PS51720">
    <property type="entry name" value="G_AIG1"/>
    <property type="match status" value="1"/>
</dbReference>
<dbReference type="InterPro" id="IPR006703">
    <property type="entry name" value="G_AIG1"/>
</dbReference>
<evidence type="ECO:0000256" key="5">
    <source>
        <dbReference type="SAM" id="Phobius"/>
    </source>
</evidence>
<dbReference type="InterPro" id="IPR027417">
    <property type="entry name" value="P-loop_NTPase"/>
</dbReference>
<dbReference type="SUPFAM" id="SSF52540">
    <property type="entry name" value="P-loop containing nucleoside triphosphate hydrolases"/>
    <property type="match status" value="1"/>
</dbReference>
<dbReference type="Gene3D" id="3.40.50.300">
    <property type="entry name" value="P-loop containing nucleotide triphosphate hydrolases"/>
    <property type="match status" value="1"/>
</dbReference>